<feature type="transmembrane region" description="Helical" evidence="1">
    <location>
        <begin position="107"/>
        <end position="131"/>
    </location>
</feature>
<keyword evidence="1" id="KW-0812">Transmembrane</keyword>
<proteinExistence type="predicted"/>
<dbReference type="Proteomes" id="UP000033772">
    <property type="component" value="Unassembled WGS sequence"/>
</dbReference>
<reference evidence="2" key="1">
    <citation type="submission" date="2016-10" db="EMBL/GenBank/DDBJ databases">
        <title>Draft Genome Sequence of Nocardioides luteus Strain BAFB, an Alkane-Degrading Bacterium Isolated from JP-7 Polluted Soil.</title>
        <authorList>
            <person name="Brown L."/>
            <person name="Ruiz O.N."/>
            <person name="Gunasekera T."/>
        </authorList>
    </citation>
    <scope>NUCLEOTIDE SEQUENCE [LARGE SCALE GENOMIC DNA]</scope>
    <source>
        <strain evidence="2">BAFB</strain>
    </source>
</reference>
<dbReference type="AlphaFoldDB" id="A0A1J4N9V3"/>
<evidence type="ECO:0000313" key="2">
    <source>
        <dbReference type="EMBL" id="OIJ28290.1"/>
    </source>
</evidence>
<gene>
    <name evidence="2" type="ORF">UG56_002410</name>
</gene>
<keyword evidence="3" id="KW-1185">Reference proteome</keyword>
<evidence type="ECO:0000256" key="1">
    <source>
        <dbReference type="SAM" id="Phobius"/>
    </source>
</evidence>
<dbReference type="OrthoDB" id="3780530at2"/>
<dbReference type="EMBL" id="JZDQ02000003">
    <property type="protein sequence ID" value="OIJ28290.1"/>
    <property type="molecule type" value="Genomic_DNA"/>
</dbReference>
<accession>A0A1J4N9V3</accession>
<protein>
    <submittedName>
        <fullName evidence="2">Uncharacterized protein</fullName>
    </submittedName>
</protein>
<dbReference type="RefSeq" id="WP_045549394.1">
    <property type="nucleotide sequence ID" value="NZ_JZDQ02000003.1"/>
</dbReference>
<feature type="transmembrane region" description="Helical" evidence="1">
    <location>
        <begin position="68"/>
        <end position="87"/>
    </location>
</feature>
<sequence>MTRDFMRLGDTVKAHGGVRSGKRGVVVATAAGRTKVRFNGTSGTRWVRSSNLRSTGSGSLSWILPVKAALLLFLVVPGLRFVVVYLWTHGGLDGFATALGNQMGQAALAWGHLVTTDPVGALLHLGFLGVVSRLMHW</sequence>
<keyword evidence="1" id="KW-0472">Membrane</keyword>
<name>A0A1J4N9V3_9ACTN</name>
<keyword evidence="1" id="KW-1133">Transmembrane helix</keyword>
<evidence type="ECO:0000313" key="3">
    <source>
        <dbReference type="Proteomes" id="UP000033772"/>
    </source>
</evidence>
<organism evidence="2 3">
    <name type="scientific">Nocardioides luteus</name>
    <dbReference type="NCBI Taxonomy" id="1844"/>
    <lineage>
        <taxon>Bacteria</taxon>
        <taxon>Bacillati</taxon>
        <taxon>Actinomycetota</taxon>
        <taxon>Actinomycetes</taxon>
        <taxon>Propionibacteriales</taxon>
        <taxon>Nocardioidaceae</taxon>
        <taxon>Nocardioides</taxon>
    </lineage>
</organism>
<comment type="caution">
    <text evidence="2">The sequence shown here is derived from an EMBL/GenBank/DDBJ whole genome shotgun (WGS) entry which is preliminary data.</text>
</comment>